<dbReference type="InterPro" id="IPR052155">
    <property type="entry name" value="Biofilm_reg_signaling"/>
</dbReference>
<dbReference type="SMART" id="SM00267">
    <property type="entry name" value="GGDEF"/>
    <property type="match status" value="1"/>
</dbReference>
<accession>A0ABT0E6M2</accession>
<dbReference type="Pfam" id="PF08448">
    <property type="entry name" value="PAS_4"/>
    <property type="match status" value="1"/>
</dbReference>
<protein>
    <submittedName>
        <fullName evidence="3">EAL domain-containing protein</fullName>
    </submittedName>
</protein>
<proteinExistence type="predicted"/>
<dbReference type="CDD" id="cd01948">
    <property type="entry name" value="EAL"/>
    <property type="match status" value="1"/>
</dbReference>
<dbReference type="PANTHER" id="PTHR44757:SF2">
    <property type="entry name" value="BIOFILM ARCHITECTURE MAINTENANCE PROTEIN MBAA"/>
    <property type="match status" value="1"/>
</dbReference>
<dbReference type="InterPro" id="IPR013656">
    <property type="entry name" value="PAS_4"/>
</dbReference>
<dbReference type="InterPro" id="IPR029787">
    <property type="entry name" value="Nucleotide_cyclase"/>
</dbReference>
<dbReference type="PROSITE" id="PS50883">
    <property type="entry name" value="EAL"/>
    <property type="match status" value="1"/>
</dbReference>
<dbReference type="RefSeq" id="WP_246950311.1">
    <property type="nucleotide sequence ID" value="NZ_JALKII010000003.1"/>
</dbReference>
<organism evidence="3 4">
    <name type="scientific">Alcanivorax quisquiliarum</name>
    <dbReference type="NCBI Taxonomy" id="2933565"/>
    <lineage>
        <taxon>Bacteria</taxon>
        <taxon>Pseudomonadati</taxon>
        <taxon>Pseudomonadota</taxon>
        <taxon>Gammaproteobacteria</taxon>
        <taxon>Oceanospirillales</taxon>
        <taxon>Alcanivoracaceae</taxon>
        <taxon>Alcanivorax</taxon>
    </lineage>
</organism>
<dbReference type="NCBIfam" id="TIGR00254">
    <property type="entry name" value="GGDEF"/>
    <property type="match status" value="1"/>
</dbReference>
<evidence type="ECO:0000313" key="3">
    <source>
        <dbReference type="EMBL" id="MCK0537267.1"/>
    </source>
</evidence>
<dbReference type="Gene3D" id="3.20.20.450">
    <property type="entry name" value="EAL domain"/>
    <property type="match status" value="1"/>
</dbReference>
<feature type="domain" description="EAL" evidence="1">
    <location>
        <begin position="329"/>
        <end position="577"/>
    </location>
</feature>
<gene>
    <name evidence="3" type="ORF">MU846_06040</name>
</gene>
<sequence length="577" mass="64481">MNQPSRTGTSPTASSRAANLGQRLAGQQDFNRVLQDTADIVVITQDAQGRLLSINRYGRWICGAPEKSLRRRTFASLLAEPAPELADQLAAVASGKMHELRHESGLRRQGGDTLLLSWWHARWPVDGGRKHRIISIGLDISDQRIAEEHIAWLSTHDPLTGLFNRRRFIEEGRRWLRGTAAGSRPGFALMLLDLDQFKDINDLYGHQQGDRLLRSAARQLRATLKQEDVIARLGGDEFGILLASDHLQEIKRSAQRCCNALAELTLAQGDARLPVTTSIGIGICPRDGDTIEALLANADIAMYQAKAQGRNTWQLFDASDEHRERIHERVYWEQQVREILANNSIQLHFQPILAIPTNQISHHEALLRVSDGRGGFLATQQLISAAEQSGMIAQLDERVIQQVCSHLALLDGAGIRAQLALNLSGLSFRNPRLISQVRHWLRHYRINPSNIIFEITETAALADIPAAVEVMQALRLLGCRFALDDFGVGFSSLSYLKKLPLDFVKIDGSFIRQLHEDTEHQVLIQALVDVAQAFQLKTVAEFVEGPETLDILRELGVDYAQGYHVGRPQAFETLWPL</sequence>
<dbReference type="InterPro" id="IPR043128">
    <property type="entry name" value="Rev_trsase/Diguanyl_cyclase"/>
</dbReference>
<dbReference type="SUPFAM" id="SSF55073">
    <property type="entry name" value="Nucleotide cyclase"/>
    <property type="match status" value="1"/>
</dbReference>
<dbReference type="InterPro" id="IPR035965">
    <property type="entry name" value="PAS-like_dom_sf"/>
</dbReference>
<dbReference type="SUPFAM" id="SSF55785">
    <property type="entry name" value="PYP-like sensor domain (PAS domain)"/>
    <property type="match status" value="1"/>
</dbReference>
<dbReference type="EMBL" id="JALKII010000003">
    <property type="protein sequence ID" value="MCK0537267.1"/>
    <property type="molecule type" value="Genomic_DNA"/>
</dbReference>
<reference evidence="3" key="1">
    <citation type="submission" date="2022-04" db="EMBL/GenBank/DDBJ databases">
        <title>Alcanivorax sp. CY1518 draft genome sequence.</title>
        <authorList>
            <person name="Zhao G."/>
            <person name="An M."/>
        </authorList>
    </citation>
    <scope>NUCLEOTIDE SEQUENCE</scope>
    <source>
        <strain evidence="3">CY1518</strain>
    </source>
</reference>
<keyword evidence="4" id="KW-1185">Reference proteome</keyword>
<evidence type="ECO:0000313" key="4">
    <source>
        <dbReference type="Proteomes" id="UP001165524"/>
    </source>
</evidence>
<name>A0ABT0E6M2_9GAMM</name>
<dbReference type="Gene3D" id="3.30.70.270">
    <property type="match status" value="1"/>
</dbReference>
<feature type="domain" description="GGDEF" evidence="2">
    <location>
        <begin position="185"/>
        <end position="318"/>
    </location>
</feature>
<dbReference type="Pfam" id="PF00990">
    <property type="entry name" value="GGDEF"/>
    <property type="match status" value="1"/>
</dbReference>
<dbReference type="InterPro" id="IPR000160">
    <property type="entry name" value="GGDEF_dom"/>
</dbReference>
<dbReference type="SMART" id="SM00052">
    <property type="entry name" value="EAL"/>
    <property type="match status" value="1"/>
</dbReference>
<evidence type="ECO:0000259" key="2">
    <source>
        <dbReference type="PROSITE" id="PS50887"/>
    </source>
</evidence>
<dbReference type="PROSITE" id="PS50887">
    <property type="entry name" value="GGDEF"/>
    <property type="match status" value="1"/>
</dbReference>
<dbReference type="Pfam" id="PF00563">
    <property type="entry name" value="EAL"/>
    <property type="match status" value="1"/>
</dbReference>
<dbReference type="InterPro" id="IPR035919">
    <property type="entry name" value="EAL_sf"/>
</dbReference>
<dbReference type="SUPFAM" id="SSF141868">
    <property type="entry name" value="EAL domain-like"/>
    <property type="match status" value="1"/>
</dbReference>
<dbReference type="Proteomes" id="UP001165524">
    <property type="component" value="Unassembled WGS sequence"/>
</dbReference>
<comment type="caution">
    <text evidence="3">The sequence shown here is derived from an EMBL/GenBank/DDBJ whole genome shotgun (WGS) entry which is preliminary data.</text>
</comment>
<dbReference type="PANTHER" id="PTHR44757">
    <property type="entry name" value="DIGUANYLATE CYCLASE DGCP"/>
    <property type="match status" value="1"/>
</dbReference>
<dbReference type="CDD" id="cd01949">
    <property type="entry name" value="GGDEF"/>
    <property type="match status" value="1"/>
</dbReference>
<evidence type="ECO:0000259" key="1">
    <source>
        <dbReference type="PROSITE" id="PS50883"/>
    </source>
</evidence>
<dbReference type="InterPro" id="IPR001633">
    <property type="entry name" value="EAL_dom"/>
</dbReference>
<dbReference type="Gene3D" id="3.30.450.20">
    <property type="entry name" value="PAS domain"/>
    <property type="match status" value="1"/>
</dbReference>